<protein>
    <submittedName>
        <fullName evidence="1">Uncharacterized protein</fullName>
    </submittedName>
</protein>
<proteinExistence type="predicted"/>
<sequence length="109" mass="12435">MECHATVAWRVWRPESASQPWRGFPWLGSKHVLSLVLRIKLREGTKLQLDTDAKFEKGRPAVDIPEASGDLLPGRQPEVQRSLRAPSSLDDSYNVATWFLLSKYNENCK</sequence>
<name>A0A368QX98_SETIT</name>
<reference evidence="1" key="1">
    <citation type="journal article" date="2012" name="Nat. Biotechnol.">
        <title>Reference genome sequence of the model plant Setaria.</title>
        <authorList>
            <person name="Bennetzen J.L."/>
            <person name="Schmutz J."/>
            <person name="Wang H."/>
            <person name="Percifield R."/>
            <person name="Hawkins J."/>
            <person name="Pontaroli A.C."/>
            <person name="Estep M."/>
            <person name="Feng L."/>
            <person name="Vaughn J.N."/>
            <person name="Grimwood J."/>
            <person name="Jenkins J."/>
            <person name="Barry K."/>
            <person name="Lindquist E."/>
            <person name="Hellsten U."/>
            <person name="Deshpande S."/>
            <person name="Wang X."/>
            <person name="Wu X."/>
            <person name="Mitros T."/>
            <person name="Triplett J."/>
            <person name="Yang X."/>
            <person name="Ye C.Y."/>
            <person name="Mauro-Herrera M."/>
            <person name="Wang L."/>
            <person name="Li P."/>
            <person name="Sharma M."/>
            <person name="Sharma R."/>
            <person name="Ronald P.C."/>
            <person name="Panaud O."/>
            <person name="Kellogg E.A."/>
            <person name="Brutnell T.P."/>
            <person name="Doust A.N."/>
            <person name="Tuskan G.A."/>
            <person name="Rokhsar D."/>
            <person name="Devos K.M."/>
        </authorList>
    </citation>
    <scope>NUCLEOTIDE SEQUENCE [LARGE SCALE GENOMIC DNA]</scope>
    <source>
        <strain evidence="1">Yugu1</strain>
    </source>
</reference>
<dbReference type="AlphaFoldDB" id="A0A368QX98"/>
<organism evidence="1">
    <name type="scientific">Setaria italica</name>
    <name type="common">Foxtail millet</name>
    <name type="synonym">Panicum italicum</name>
    <dbReference type="NCBI Taxonomy" id="4555"/>
    <lineage>
        <taxon>Eukaryota</taxon>
        <taxon>Viridiplantae</taxon>
        <taxon>Streptophyta</taxon>
        <taxon>Embryophyta</taxon>
        <taxon>Tracheophyta</taxon>
        <taxon>Spermatophyta</taxon>
        <taxon>Magnoliopsida</taxon>
        <taxon>Liliopsida</taxon>
        <taxon>Poales</taxon>
        <taxon>Poaceae</taxon>
        <taxon>PACMAD clade</taxon>
        <taxon>Panicoideae</taxon>
        <taxon>Panicodae</taxon>
        <taxon>Paniceae</taxon>
        <taxon>Cenchrinae</taxon>
        <taxon>Setaria</taxon>
    </lineage>
</organism>
<evidence type="ECO:0000313" key="1">
    <source>
        <dbReference type="EMBL" id="RCV21920.1"/>
    </source>
</evidence>
<dbReference type="EMBL" id="CM003531">
    <property type="protein sequence ID" value="RCV21920.1"/>
    <property type="molecule type" value="Genomic_DNA"/>
</dbReference>
<reference evidence="1" key="2">
    <citation type="submission" date="2015-07" db="EMBL/GenBank/DDBJ databases">
        <authorList>
            <person name="Noorani M."/>
        </authorList>
    </citation>
    <scope>NUCLEOTIDE SEQUENCE</scope>
    <source>
        <strain evidence="1">Yugu1</strain>
    </source>
</reference>
<gene>
    <name evidence="1" type="ORF">SETIT_4G177500v2</name>
</gene>
<accession>A0A368QX98</accession>